<keyword evidence="3" id="KW-1003">Cell membrane</keyword>
<dbReference type="Gene3D" id="3.30.420.270">
    <property type="match status" value="1"/>
</dbReference>
<comment type="subcellular location">
    <subcellularLocation>
        <location evidence="1">Cell membrane</location>
        <topology evidence="1">Single-pass membrane protein</topology>
    </subcellularLocation>
    <subcellularLocation>
        <location evidence="7">Cell membrane</location>
        <topology evidence="7">Single-pass type II membrane protein</topology>
    </subcellularLocation>
</comment>
<comment type="similarity">
    <text evidence="2 7">Belongs to the ExbD/TolR family.</text>
</comment>
<dbReference type="GO" id="GO:0015031">
    <property type="term" value="P:protein transport"/>
    <property type="evidence" value="ECO:0007669"/>
    <property type="project" value="UniProtKB-KW"/>
</dbReference>
<feature type="transmembrane region" description="Helical" evidence="8">
    <location>
        <begin position="20"/>
        <end position="39"/>
    </location>
</feature>
<keyword evidence="7" id="KW-0813">Transport</keyword>
<dbReference type="RefSeq" id="WP_112159664.1">
    <property type="nucleotide sequence ID" value="NZ_QKRX01000009.1"/>
</dbReference>
<evidence type="ECO:0000256" key="4">
    <source>
        <dbReference type="ARBA" id="ARBA00022692"/>
    </source>
</evidence>
<accession>A0A364NKJ3</accession>
<dbReference type="GO" id="GO:0022857">
    <property type="term" value="F:transmembrane transporter activity"/>
    <property type="evidence" value="ECO:0007669"/>
    <property type="project" value="InterPro"/>
</dbReference>
<evidence type="ECO:0000313" key="9">
    <source>
        <dbReference type="EMBL" id="RAU17510.1"/>
    </source>
</evidence>
<evidence type="ECO:0000256" key="5">
    <source>
        <dbReference type="ARBA" id="ARBA00022989"/>
    </source>
</evidence>
<evidence type="ECO:0000313" key="10">
    <source>
        <dbReference type="Proteomes" id="UP000250744"/>
    </source>
</evidence>
<keyword evidence="6 8" id="KW-0472">Membrane</keyword>
<evidence type="ECO:0000256" key="8">
    <source>
        <dbReference type="SAM" id="Phobius"/>
    </source>
</evidence>
<dbReference type="InterPro" id="IPR003400">
    <property type="entry name" value="ExbD"/>
</dbReference>
<dbReference type="Proteomes" id="UP000250744">
    <property type="component" value="Unassembled WGS sequence"/>
</dbReference>
<proteinExistence type="inferred from homology"/>
<evidence type="ECO:0000256" key="1">
    <source>
        <dbReference type="ARBA" id="ARBA00004162"/>
    </source>
</evidence>
<reference evidence="9 10" key="1">
    <citation type="submission" date="2018-06" db="EMBL/GenBank/DDBJ databases">
        <title>Nitrincola tibetense sp. nov., isolated from Lake XuguoCo on Tibetan Plateau.</title>
        <authorList>
            <person name="Xing P."/>
        </authorList>
    </citation>
    <scope>NUCLEOTIDE SEQUENCE [LARGE SCALE GENOMIC DNA]</scope>
    <source>
        <strain evidence="10">xg18</strain>
    </source>
</reference>
<dbReference type="Pfam" id="PF02472">
    <property type="entry name" value="ExbD"/>
    <property type="match status" value="1"/>
</dbReference>
<dbReference type="PANTHER" id="PTHR30558:SF3">
    <property type="entry name" value="BIOPOLYMER TRANSPORT PROTEIN EXBD-RELATED"/>
    <property type="match status" value="1"/>
</dbReference>
<organism evidence="9 10">
    <name type="scientific">Nitrincola tibetensis</name>
    <dbReference type="NCBI Taxonomy" id="2219697"/>
    <lineage>
        <taxon>Bacteria</taxon>
        <taxon>Pseudomonadati</taxon>
        <taxon>Pseudomonadota</taxon>
        <taxon>Gammaproteobacteria</taxon>
        <taxon>Oceanospirillales</taxon>
        <taxon>Oceanospirillaceae</taxon>
        <taxon>Nitrincola</taxon>
    </lineage>
</organism>
<name>A0A364NKJ3_9GAMM</name>
<keyword evidence="10" id="KW-1185">Reference proteome</keyword>
<evidence type="ECO:0000256" key="6">
    <source>
        <dbReference type="ARBA" id="ARBA00023136"/>
    </source>
</evidence>
<dbReference type="OrthoDB" id="9793581at2"/>
<sequence length="141" mass="15540">MKLFTSAQNRKDKDDNLIPLINVVFLMLIFFMLAGQITASDAFKVTPPSSLIEAPVLEAIEFEVLFNADGDLALNNTLMTLEDIKSLLSESKQSQQDAEINVALKADADVSAAQLKPLLTALTEIQVNQVTLYTRQVITQQ</sequence>
<evidence type="ECO:0000256" key="3">
    <source>
        <dbReference type="ARBA" id="ARBA00022475"/>
    </source>
</evidence>
<dbReference type="PANTHER" id="PTHR30558">
    <property type="entry name" value="EXBD MEMBRANE COMPONENT OF PMF-DRIVEN MACROMOLECULE IMPORT SYSTEM"/>
    <property type="match status" value="1"/>
</dbReference>
<evidence type="ECO:0000256" key="2">
    <source>
        <dbReference type="ARBA" id="ARBA00005811"/>
    </source>
</evidence>
<keyword evidence="7" id="KW-0653">Protein transport</keyword>
<evidence type="ECO:0000256" key="7">
    <source>
        <dbReference type="RuleBase" id="RU003879"/>
    </source>
</evidence>
<protein>
    <submittedName>
        <fullName evidence="9">Biopolymer transporter ExbD</fullName>
    </submittedName>
</protein>
<dbReference type="EMBL" id="QKRX01000009">
    <property type="protein sequence ID" value="RAU17510.1"/>
    <property type="molecule type" value="Genomic_DNA"/>
</dbReference>
<keyword evidence="4 7" id="KW-0812">Transmembrane</keyword>
<dbReference type="GO" id="GO:0005886">
    <property type="term" value="C:plasma membrane"/>
    <property type="evidence" value="ECO:0007669"/>
    <property type="project" value="UniProtKB-SubCell"/>
</dbReference>
<dbReference type="AlphaFoldDB" id="A0A364NKJ3"/>
<comment type="caution">
    <text evidence="9">The sequence shown here is derived from an EMBL/GenBank/DDBJ whole genome shotgun (WGS) entry which is preliminary data.</text>
</comment>
<keyword evidence="5 8" id="KW-1133">Transmembrane helix</keyword>
<gene>
    <name evidence="9" type="ORF">DN062_12515</name>
</gene>